<evidence type="ECO:0000256" key="1">
    <source>
        <dbReference type="ARBA" id="ARBA00007613"/>
    </source>
</evidence>
<dbReference type="RefSeq" id="WP_088812445.1">
    <property type="nucleotide sequence ID" value="NZ_FYEX01000001.1"/>
</dbReference>
<gene>
    <name evidence="3" type="ORF">SAMN06295916_0553</name>
</gene>
<evidence type="ECO:0000313" key="3">
    <source>
        <dbReference type="EMBL" id="SNC61823.1"/>
    </source>
</evidence>
<keyword evidence="4" id="KW-1185">Reference proteome</keyword>
<organism evidence="3 4">
    <name type="scientific">Polynucleobacter victoriensis</name>
    <dbReference type="NCBI Taxonomy" id="2049319"/>
    <lineage>
        <taxon>Bacteria</taxon>
        <taxon>Pseudomonadati</taxon>
        <taxon>Pseudomonadota</taxon>
        <taxon>Betaproteobacteria</taxon>
        <taxon>Burkholderiales</taxon>
        <taxon>Burkholderiaceae</taxon>
        <taxon>Polynucleobacter</taxon>
    </lineage>
</organism>
<sequence length="427" mass="47382">MLREKLGELRLYFGLVFCLLWLICQPYAFAGEAIPAKIGLKALYEAAWDRQPESKSYQYRVDAAIAKQKVASSYLASPASIEVAQKSDKANSNQGASETIAGLGFPLWLWNERSNSIGLADAEYKKLLSQYYLSQLRVAADVRDAYWSYRRTKIEFDLANSRFENAKALSLDVEKRFKVGDLSRADLHQTNGALANSEASLAEAQANLINAEQRMRALFGGEKIKALESVSSSKFMEPIPKIPDSLTSLDVSLPVVVALLDQLDVARKAVALAKSQTRTTPELQILTTRGREVYGVPFQQSITIGIRIPFGSDARYENKLAISTAEMVEAESQLIFEREKALANVESKALLVKTAQIKLSASEKRALLANETRIFFDKSFRFGETDLPTRLRVELEATDANRQVADAKINYAVAVSNLRQALGLLPE</sequence>
<dbReference type="Pfam" id="PF02321">
    <property type="entry name" value="OEP"/>
    <property type="match status" value="1"/>
</dbReference>
<dbReference type="InterPro" id="IPR003423">
    <property type="entry name" value="OMP_efflux"/>
</dbReference>
<protein>
    <submittedName>
        <fullName evidence="3">Outer membrane protein, cobalt-zinc-cadmium efflux system</fullName>
    </submittedName>
</protein>
<dbReference type="PANTHER" id="PTHR30203:SF24">
    <property type="entry name" value="BLR4935 PROTEIN"/>
    <property type="match status" value="1"/>
</dbReference>
<evidence type="ECO:0000256" key="2">
    <source>
        <dbReference type="SAM" id="Coils"/>
    </source>
</evidence>
<dbReference type="SUPFAM" id="SSF56954">
    <property type="entry name" value="Outer membrane efflux proteins (OEP)"/>
    <property type="match status" value="1"/>
</dbReference>
<dbReference type="InterPro" id="IPR010131">
    <property type="entry name" value="MdtP/NodT-like"/>
</dbReference>
<name>A0A212T6Y6_9BURK</name>
<feature type="coiled-coil region" evidence="2">
    <location>
        <begin position="187"/>
        <end position="214"/>
    </location>
</feature>
<evidence type="ECO:0000313" key="4">
    <source>
        <dbReference type="Proteomes" id="UP000197215"/>
    </source>
</evidence>
<proteinExistence type="inferred from homology"/>
<accession>A0A212T6Y6</accession>
<keyword evidence="2" id="KW-0175">Coiled coil</keyword>
<dbReference type="Gene3D" id="1.20.1600.10">
    <property type="entry name" value="Outer membrane efflux proteins (OEP)"/>
    <property type="match status" value="1"/>
</dbReference>
<dbReference type="EMBL" id="FYEX01000001">
    <property type="protein sequence ID" value="SNC61823.1"/>
    <property type="molecule type" value="Genomic_DNA"/>
</dbReference>
<dbReference type="Proteomes" id="UP000197215">
    <property type="component" value="Unassembled WGS sequence"/>
</dbReference>
<dbReference type="OrthoDB" id="8558511at2"/>
<comment type="similarity">
    <text evidence="1">Belongs to the outer membrane factor (OMF) (TC 1.B.17) family.</text>
</comment>
<dbReference type="AlphaFoldDB" id="A0A212T6Y6"/>
<dbReference type="GO" id="GO:0015562">
    <property type="term" value="F:efflux transmembrane transporter activity"/>
    <property type="evidence" value="ECO:0007669"/>
    <property type="project" value="InterPro"/>
</dbReference>
<reference evidence="3 4" key="1">
    <citation type="submission" date="2017-06" db="EMBL/GenBank/DDBJ databases">
        <authorList>
            <person name="Kim H.J."/>
            <person name="Triplett B.A."/>
        </authorList>
    </citation>
    <scope>NUCLEOTIDE SEQUENCE [LARGE SCALE GENOMIC DNA]</scope>
    <source>
        <strain evidence="3 4">MWH-VicM1</strain>
    </source>
</reference>
<dbReference type="PANTHER" id="PTHR30203">
    <property type="entry name" value="OUTER MEMBRANE CATION EFFLUX PROTEIN"/>
    <property type="match status" value="1"/>
</dbReference>